<dbReference type="Gene3D" id="1.10.10.2520">
    <property type="entry name" value="Cell wall hydrolase SleB, domain 1"/>
    <property type="match status" value="1"/>
</dbReference>
<name>A0AAW9RCI0_9GAMM</name>
<sequence>MKLATVLWLAQLMPQPYADQACLATTVYLEARNQSELGQRAVAEVALRRLDNSRWGDTLCEVVTAPRQFAPTLLPADYRLHNLKAWNRAVAIALRAQAEWNMPRADRRFVVPGADHFVVRAQAAPDWAQGVPVATIGDHTFYQVPRRL</sequence>
<gene>
    <name evidence="2" type="ORF">WB794_12855</name>
</gene>
<dbReference type="GO" id="GO:0016787">
    <property type="term" value="F:hydrolase activity"/>
    <property type="evidence" value="ECO:0007669"/>
    <property type="project" value="UniProtKB-KW"/>
</dbReference>
<evidence type="ECO:0000313" key="3">
    <source>
        <dbReference type="Proteomes" id="UP001364472"/>
    </source>
</evidence>
<dbReference type="Pfam" id="PF07486">
    <property type="entry name" value="Hydrolase_2"/>
    <property type="match status" value="1"/>
</dbReference>
<evidence type="ECO:0000259" key="1">
    <source>
        <dbReference type="Pfam" id="PF07486"/>
    </source>
</evidence>
<comment type="caution">
    <text evidence="2">The sequence shown here is derived from an EMBL/GenBank/DDBJ whole genome shotgun (WGS) entry which is preliminary data.</text>
</comment>
<dbReference type="RefSeq" id="WP_337336264.1">
    <property type="nucleotide sequence ID" value="NZ_JBBDHC010000023.1"/>
</dbReference>
<reference evidence="2 3" key="1">
    <citation type="journal article" date="2016" name="Antonie Van Leeuwenhoek">
        <title>Denitratimonas tolerans gen. nov., sp. nov., a denitrifying bacterium isolated from a bioreactor for tannery wastewater treatment.</title>
        <authorList>
            <person name="Han S.I."/>
            <person name="Kim J.O."/>
            <person name="Lee Y.R."/>
            <person name="Ekpeghere K.I."/>
            <person name="Koh S.C."/>
            <person name="Whang K.S."/>
        </authorList>
    </citation>
    <scope>NUCLEOTIDE SEQUENCE [LARGE SCALE GENOMIC DNA]</scope>
    <source>
        <strain evidence="2 3">KACC 17565</strain>
    </source>
</reference>
<dbReference type="InterPro" id="IPR042047">
    <property type="entry name" value="SleB_dom1"/>
</dbReference>
<evidence type="ECO:0000313" key="2">
    <source>
        <dbReference type="EMBL" id="MEJ1250561.1"/>
    </source>
</evidence>
<proteinExistence type="predicted"/>
<organism evidence="2 3">
    <name type="scientific">Denitratimonas tolerans</name>
    <dbReference type="NCBI Taxonomy" id="1338420"/>
    <lineage>
        <taxon>Bacteria</taxon>
        <taxon>Pseudomonadati</taxon>
        <taxon>Pseudomonadota</taxon>
        <taxon>Gammaproteobacteria</taxon>
        <taxon>Lysobacterales</taxon>
        <taxon>Lysobacteraceae</taxon>
        <taxon>Denitratimonas</taxon>
    </lineage>
</organism>
<dbReference type="Proteomes" id="UP001364472">
    <property type="component" value="Unassembled WGS sequence"/>
</dbReference>
<dbReference type="AlphaFoldDB" id="A0AAW9RCI0"/>
<dbReference type="InterPro" id="IPR011105">
    <property type="entry name" value="Cell_wall_hydrolase_SleB"/>
</dbReference>
<protein>
    <submittedName>
        <fullName evidence="2">Cell wall hydrolase</fullName>
    </submittedName>
</protein>
<accession>A0AAW9RCI0</accession>
<keyword evidence="2" id="KW-0378">Hydrolase</keyword>
<keyword evidence="3" id="KW-1185">Reference proteome</keyword>
<dbReference type="EMBL" id="JBBDHC010000023">
    <property type="protein sequence ID" value="MEJ1250561.1"/>
    <property type="molecule type" value="Genomic_DNA"/>
</dbReference>
<feature type="domain" description="Cell wall hydrolase SleB" evidence="1">
    <location>
        <begin position="34"/>
        <end position="142"/>
    </location>
</feature>